<evidence type="ECO:0000256" key="1">
    <source>
        <dbReference type="ARBA" id="ARBA00022448"/>
    </source>
</evidence>
<dbReference type="SUPFAM" id="SSF54862">
    <property type="entry name" value="4Fe-4S ferredoxins"/>
    <property type="match status" value="1"/>
</dbReference>
<dbReference type="RefSeq" id="WP_003487977.1">
    <property type="nucleotide sequence ID" value="NZ_JXSU01000006.1"/>
</dbReference>
<evidence type="ECO:0000256" key="5">
    <source>
        <dbReference type="ARBA" id="ARBA00023014"/>
    </source>
</evidence>
<feature type="domain" description="4Fe-4S ferredoxin-type" evidence="6">
    <location>
        <begin position="1"/>
        <end position="29"/>
    </location>
</feature>
<dbReference type="EMBL" id="JXSU01000006">
    <property type="protein sequence ID" value="KIS25084.1"/>
    <property type="molecule type" value="Genomic_DNA"/>
</dbReference>
<protein>
    <submittedName>
        <fullName evidence="7">(Fe-S)-binding protein</fullName>
    </submittedName>
</protein>
<keyword evidence="3" id="KW-0249">Electron transport</keyword>
<dbReference type="GO" id="GO:0051536">
    <property type="term" value="F:iron-sulfur cluster binding"/>
    <property type="evidence" value="ECO:0007669"/>
    <property type="project" value="UniProtKB-KW"/>
</dbReference>
<dbReference type="OrthoDB" id="9803319at2"/>
<dbReference type="InterPro" id="IPR017896">
    <property type="entry name" value="4Fe4S_Fe-S-bd"/>
</dbReference>
<keyword evidence="1" id="KW-0813">Transport</keyword>
<organism evidence="7 8">
    <name type="scientific">Clostridium botulinum B2 450</name>
    <dbReference type="NCBI Taxonomy" id="1379739"/>
    <lineage>
        <taxon>Bacteria</taxon>
        <taxon>Bacillati</taxon>
        <taxon>Bacillota</taxon>
        <taxon>Clostridia</taxon>
        <taxon>Eubacteriales</taxon>
        <taxon>Clostridiaceae</taxon>
        <taxon>Clostridium</taxon>
    </lineage>
</organism>
<evidence type="ECO:0000256" key="3">
    <source>
        <dbReference type="ARBA" id="ARBA00022982"/>
    </source>
</evidence>
<dbReference type="PANTHER" id="PTHR36923:SF3">
    <property type="entry name" value="FERREDOXIN"/>
    <property type="match status" value="1"/>
</dbReference>
<reference evidence="7 8" key="1">
    <citation type="submission" date="2014-06" db="EMBL/GenBank/DDBJ databases">
        <title>Genome characterization of distinct group I Clostridium botulinum lineages.</title>
        <authorList>
            <person name="Giordani F."/>
            <person name="Anselmo A."/>
            <person name="Fillo S."/>
            <person name="Palozzi A.M."/>
            <person name="Fortunato A."/>
            <person name="Gentile B."/>
            <person name="Ciammaruconi A."/>
            <person name="Anniballi F."/>
            <person name="De Medici D."/>
            <person name="Lista F."/>
        </authorList>
    </citation>
    <scope>NUCLEOTIDE SEQUENCE [LARGE SCALE GENOMIC DNA]</scope>
    <source>
        <strain evidence="7 8">B2 450</strain>
    </source>
</reference>
<name>A0A0D1APQ8_CLOBO</name>
<keyword evidence="4" id="KW-0408">Iron</keyword>
<dbReference type="GO" id="GO:0046872">
    <property type="term" value="F:metal ion binding"/>
    <property type="evidence" value="ECO:0007669"/>
    <property type="project" value="UniProtKB-KW"/>
</dbReference>
<dbReference type="PATRIC" id="fig|1379739.3.peg.391"/>
<dbReference type="PROSITE" id="PS51379">
    <property type="entry name" value="4FE4S_FER_2"/>
    <property type="match status" value="1"/>
</dbReference>
<evidence type="ECO:0000313" key="7">
    <source>
        <dbReference type="EMBL" id="KIS25084.1"/>
    </source>
</evidence>
<evidence type="ECO:0000259" key="6">
    <source>
        <dbReference type="PROSITE" id="PS51379"/>
    </source>
</evidence>
<sequence length="63" mass="6944">MKIEIDKDKCIGCGLCRDIGDGLFKIGEDGKAELTIDPVPIMKEQYGKEGEYVCPVNAIRTII</sequence>
<dbReference type="Pfam" id="PF13459">
    <property type="entry name" value="Fer4_15"/>
    <property type="match status" value="1"/>
</dbReference>
<proteinExistence type="predicted"/>
<comment type="caution">
    <text evidence="7">The sequence shown here is derived from an EMBL/GenBank/DDBJ whole genome shotgun (WGS) entry which is preliminary data.</text>
</comment>
<dbReference type="Gene3D" id="3.30.70.20">
    <property type="match status" value="1"/>
</dbReference>
<evidence type="ECO:0000256" key="2">
    <source>
        <dbReference type="ARBA" id="ARBA00022723"/>
    </source>
</evidence>
<evidence type="ECO:0000313" key="8">
    <source>
        <dbReference type="Proteomes" id="UP000032250"/>
    </source>
</evidence>
<keyword evidence="2" id="KW-0479">Metal-binding</keyword>
<dbReference type="PANTHER" id="PTHR36923">
    <property type="entry name" value="FERREDOXIN"/>
    <property type="match status" value="1"/>
</dbReference>
<gene>
    <name evidence="7" type="ORF">N495_00455</name>
</gene>
<dbReference type="HOGENOM" id="CLU_139698_6_4_9"/>
<accession>A0A0D1APQ8</accession>
<keyword evidence="5" id="KW-0411">Iron-sulfur</keyword>
<dbReference type="Proteomes" id="UP000032250">
    <property type="component" value="Unassembled WGS sequence"/>
</dbReference>
<dbReference type="InterPro" id="IPR051269">
    <property type="entry name" value="Fe-S_cluster_ET"/>
</dbReference>
<evidence type="ECO:0000256" key="4">
    <source>
        <dbReference type="ARBA" id="ARBA00023004"/>
    </source>
</evidence>
<dbReference type="AlphaFoldDB" id="A0A0D1APQ8"/>